<accession>A0A3B1A7U5</accession>
<keyword evidence="9 11" id="KW-0472">Membrane</keyword>
<keyword evidence="6" id="KW-0653">Protein transport</keyword>
<dbReference type="GO" id="GO:0009306">
    <property type="term" value="P:protein secretion"/>
    <property type="evidence" value="ECO:0007669"/>
    <property type="project" value="InterPro"/>
</dbReference>
<evidence type="ECO:0000256" key="1">
    <source>
        <dbReference type="ARBA" id="ARBA00004651"/>
    </source>
</evidence>
<evidence type="ECO:0000256" key="6">
    <source>
        <dbReference type="ARBA" id="ARBA00022927"/>
    </source>
</evidence>
<dbReference type="AlphaFoldDB" id="A0A3B1A7U5"/>
<dbReference type="GO" id="GO:0015450">
    <property type="term" value="F:protein-transporting ATPase activity"/>
    <property type="evidence" value="ECO:0007669"/>
    <property type="project" value="InterPro"/>
</dbReference>
<dbReference type="GO" id="GO:0043952">
    <property type="term" value="P:protein transport by the Sec complex"/>
    <property type="evidence" value="ECO:0007669"/>
    <property type="project" value="TreeGrafter"/>
</dbReference>
<keyword evidence="8" id="KW-0811">Translocation</keyword>
<evidence type="ECO:0000256" key="10">
    <source>
        <dbReference type="SAM" id="MobiDB-lite"/>
    </source>
</evidence>
<evidence type="ECO:0000256" key="3">
    <source>
        <dbReference type="ARBA" id="ARBA00022448"/>
    </source>
</evidence>
<comment type="subcellular location">
    <subcellularLocation>
        <location evidence="1">Cell membrane</location>
        <topology evidence="1">Multi-pass membrane protein</topology>
    </subcellularLocation>
</comment>
<feature type="region of interest" description="Disordered" evidence="10">
    <location>
        <begin position="105"/>
        <end position="132"/>
    </location>
</feature>
<keyword evidence="7 11" id="KW-1133">Transmembrane helix</keyword>
<dbReference type="Pfam" id="PF03840">
    <property type="entry name" value="SecG"/>
    <property type="match status" value="1"/>
</dbReference>
<sequence>MQTALLAVHILVAIAVVVLVLIQHGKGADAGAAFGAGAAGGASGSVFGAQGAGNFLSRTTAVLATIFFLTSLSMAYMFRTVDAPTSLMEQGSAVPMTQDALPAVDNNTDAPVIPAAPESIKSGETSDVPESP</sequence>
<evidence type="ECO:0000256" key="11">
    <source>
        <dbReference type="SAM" id="Phobius"/>
    </source>
</evidence>
<evidence type="ECO:0000256" key="5">
    <source>
        <dbReference type="ARBA" id="ARBA00022692"/>
    </source>
</evidence>
<keyword evidence="5 11" id="KW-0812">Transmembrane</keyword>
<evidence type="ECO:0000256" key="8">
    <source>
        <dbReference type="ARBA" id="ARBA00023010"/>
    </source>
</evidence>
<dbReference type="GO" id="GO:0065002">
    <property type="term" value="P:intracellular protein transmembrane transport"/>
    <property type="evidence" value="ECO:0007669"/>
    <property type="project" value="TreeGrafter"/>
</dbReference>
<organism evidence="12">
    <name type="scientific">hydrothermal vent metagenome</name>
    <dbReference type="NCBI Taxonomy" id="652676"/>
    <lineage>
        <taxon>unclassified sequences</taxon>
        <taxon>metagenomes</taxon>
        <taxon>ecological metagenomes</taxon>
    </lineage>
</organism>
<gene>
    <name evidence="12" type="ORF">MNBD_GAMMA19-1332</name>
</gene>
<dbReference type="GO" id="GO:0005886">
    <property type="term" value="C:plasma membrane"/>
    <property type="evidence" value="ECO:0007669"/>
    <property type="project" value="UniProtKB-SubCell"/>
</dbReference>
<dbReference type="PANTHER" id="PTHR34182">
    <property type="entry name" value="PROTEIN-EXPORT MEMBRANE PROTEIN SECG"/>
    <property type="match status" value="1"/>
</dbReference>
<dbReference type="InterPro" id="IPR004692">
    <property type="entry name" value="SecG"/>
</dbReference>
<dbReference type="PRINTS" id="PR01651">
    <property type="entry name" value="SECGEXPORT"/>
</dbReference>
<protein>
    <submittedName>
        <fullName evidence="12">Protein translocase membrane subunit SecG</fullName>
    </submittedName>
</protein>
<evidence type="ECO:0000256" key="9">
    <source>
        <dbReference type="ARBA" id="ARBA00023136"/>
    </source>
</evidence>
<dbReference type="PANTHER" id="PTHR34182:SF1">
    <property type="entry name" value="PROTEIN-EXPORT MEMBRANE PROTEIN SECG"/>
    <property type="match status" value="1"/>
</dbReference>
<name>A0A3B1A7U5_9ZZZZ</name>
<reference evidence="12" key="1">
    <citation type="submission" date="2018-06" db="EMBL/GenBank/DDBJ databases">
        <authorList>
            <person name="Zhirakovskaya E."/>
        </authorList>
    </citation>
    <scope>NUCLEOTIDE SEQUENCE</scope>
</reference>
<evidence type="ECO:0000256" key="4">
    <source>
        <dbReference type="ARBA" id="ARBA00022475"/>
    </source>
</evidence>
<keyword evidence="4" id="KW-1003">Cell membrane</keyword>
<evidence type="ECO:0000256" key="2">
    <source>
        <dbReference type="ARBA" id="ARBA00008445"/>
    </source>
</evidence>
<keyword evidence="3" id="KW-0813">Transport</keyword>
<proteinExistence type="inferred from homology"/>
<evidence type="ECO:0000313" key="12">
    <source>
        <dbReference type="EMBL" id="VAW95872.1"/>
    </source>
</evidence>
<evidence type="ECO:0000256" key="7">
    <source>
        <dbReference type="ARBA" id="ARBA00022989"/>
    </source>
</evidence>
<feature type="transmembrane region" description="Helical" evidence="11">
    <location>
        <begin position="59"/>
        <end position="78"/>
    </location>
</feature>
<dbReference type="NCBIfam" id="TIGR00810">
    <property type="entry name" value="secG"/>
    <property type="match status" value="1"/>
</dbReference>
<comment type="similarity">
    <text evidence="2">Belongs to the SecG family.</text>
</comment>
<dbReference type="EMBL" id="UOFV01000072">
    <property type="protein sequence ID" value="VAW95872.1"/>
    <property type="molecule type" value="Genomic_DNA"/>
</dbReference>